<keyword evidence="6 8" id="KW-0472">Membrane</keyword>
<keyword evidence="5 8" id="KW-1133">Transmembrane helix</keyword>
<dbReference type="GO" id="GO:0016117">
    <property type="term" value="P:carotenoid biosynthetic process"/>
    <property type="evidence" value="ECO:0007669"/>
    <property type="project" value="UniProtKB-KW"/>
</dbReference>
<evidence type="ECO:0000313" key="11">
    <source>
        <dbReference type="Proteomes" id="UP000270021"/>
    </source>
</evidence>
<keyword evidence="7" id="KW-0413">Isomerase</keyword>
<feature type="domain" description="Lycopene cyclase" evidence="9">
    <location>
        <begin position="9"/>
        <end position="90"/>
    </location>
</feature>
<evidence type="ECO:0000313" key="10">
    <source>
        <dbReference type="EMBL" id="AZN29767.1"/>
    </source>
</evidence>
<sequence length="102" mass="10931">MTYAVVAAAFVAASAAVAVLVSIRLGLGPRWWMATALTIAILVVLTIIFDSLMILSDLFRFDDGHLLGIRLWHAPVEDLAWPIAAGFLLPSLAALTAEKGDR</sequence>
<feature type="transmembrane region" description="Helical" evidence="8">
    <location>
        <begin position="34"/>
        <end position="59"/>
    </location>
</feature>
<keyword evidence="11" id="KW-1185">Reference proteome</keyword>
<keyword evidence="3 8" id="KW-0812">Transmembrane</keyword>
<comment type="subcellular location">
    <subcellularLocation>
        <location evidence="1">Membrane</location>
        <topology evidence="1">Multi-pass membrane protein</topology>
    </subcellularLocation>
</comment>
<evidence type="ECO:0000259" key="9">
    <source>
        <dbReference type="Pfam" id="PF18916"/>
    </source>
</evidence>
<keyword evidence="4" id="KW-0125">Carotenoid biosynthesis</keyword>
<dbReference type="Pfam" id="PF18916">
    <property type="entry name" value="Lycopene_cyc"/>
    <property type="match status" value="1"/>
</dbReference>
<dbReference type="KEGG" id="fsl:EJO69_05180"/>
<evidence type="ECO:0000256" key="3">
    <source>
        <dbReference type="ARBA" id="ARBA00022692"/>
    </source>
</evidence>
<dbReference type="InterPro" id="IPR017825">
    <property type="entry name" value="Lycopene_cyclase_dom"/>
</dbReference>
<dbReference type="GO" id="GO:0016872">
    <property type="term" value="F:intramolecular lyase activity"/>
    <property type="evidence" value="ECO:0007669"/>
    <property type="project" value="InterPro"/>
</dbReference>
<dbReference type="EMBL" id="CP034438">
    <property type="protein sequence ID" value="AZN29767.1"/>
    <property type="molecule type" value="Genomic_DNA"/>
</dbReference>
<gene>
    <name evidence="10" type="ORF">EJO69_05180</name>
</gene>
<evidence type="ECO:0000256" key="4">
    <source>
        <dbReference type="ARBA" id="ARBA00022746"/>
    </source>
</evidence>
<reference evidence="10 11" key="1">
    <citation type="submission" date="2018-12" db="EMBL/GenBank/DDBJ databases">
        <title>Complete genome sequence of Flaviflexus salsibiostraticola KCTC 33148.</title>
        <authorList>
            <person name="Bae J.-W."/>
        </authorList>
    </citation>
    <scope>NUCLEOTIDE SEQUENCE [LARGE SCALE GENOMIC DNA]</scope>
    <source>
        <strain evidence="10 11">KCTC 33148</strain>
    </source>
</reference>
<dbReference type="GO" id="GO:0045436">
    <property type="term" value="F:lycopene beta cyclase activity"/>
    <property type="evidence" value="ECO:0007669"/>
    <property type="project" value="UniProtKB-ARBA"/>
</dbReference>
<proteinExistence type="predicted"/>
<evidence type="ECO:0000256" key="8">
    <source>
        <dbReference type="SAM" id="Phobius"/>
    </source>
</evidence>
<evidence type="ECO:0000256" key="5">
    <source>
        <dbReference type="ARBA" id="ARBA00022989"/>
    </source>
</evidence>
<comment type="pathway">
    <text evidence="2">Carotenoid biosynthesis.</text>
</comment>
<dbReference type="Proteomes" id="UP000270021">
    <property type="component" value="Chromosome"/>
</dbReference>
<feature type="transmembrane region" description="Helical" evidence="8">
    <location>
        <begin position="6"/>
        <end position="27"/>
    </location>
</feature>
<feature type="transmembrane region" description="Helical" evidence="8">
    <location>
        <begin position="79"/>
        <end position="97"/>
    </location>
</feature>
<dbReference type="OrthoDB" id="4411839at2"/>
<name>A0A3S8Z8C2_9ACTO</name>
<evidence type="ECO:0000256" key="6">
    <source>
        <dbReference type="ARBA" id="ARBA00023136"/>
    </source>
</evidence>
<dbReference type="RefSeq" id="WP_126039933.1">
    <property type="nucleotide sequence ID" value="NZ_CP034438.1"/>
</dbReference>
<dbReference type="GO" id="GO:0016020">
    <property type="term" value="C:membrane"/>
    <property type="evidence" value="ECO:0007669"/>
    <property type="project" value="UniProtKB-SubCell"/>
</dbReference>
<organism evidence="10 11">
    <name type="scientific">Flaviflexus salsibiostraticola</name>
    <dbReference type="NCBI Taxonomy" id="1282737"/>
    <lineage>
        <taxon>Bacteria</taxon>
        <taxon>Bacillati</taxon>
        <taxon>Actinomycetota</taxon>
        <taxon>Actinomycetes</taxon>
        <taxon>Actinomycetales</taxon>
        <taxon>Actinomycetaceae</taxon>
        <taxon>Flaviflexus</taxon>
    </lineage>
</organism>
<evidence type="ECO:0000256" key="1">
    <source>
        <dbReference type="ARBA" id="ARBA00004141"/>
    </source>
</evidence>
<dbReference type="NCBIfam" id="TIGR03462">
    <property type="entry name" value="CarR_dom_SF"/>
    <property type="match status" value="1"/>
</dbReference>
<protein>
    <submittedName>
        <fullName evidence="10">Lycopene cyclase domain-containing protein</fullName>
    </submittedName>
</protein>
<accession>A0A3S8Z8C2</accession>
<dbReference type="AlphaFoldDB" id="A0A3S8Z8C2"/>
<evidence type="ECO:0000256" key="2">
    <source>
        <dbReference type="ARBA" id="ARBA00004829"/>
    </source>
</evidence>
<evidence type="ECO:0000256" key="7">
    <source>
        <dbReference type="ARBA" id="ARBA00023235"/>
    </source>
</evidence>